<dbReference type="EMBL" id="SKBQ01000019">
    <property type="protein sequence ID" value="TPX16125.1"/>
    <property type="molecule type" value="Genomic_DNA"/>
</dbReference>
<keyword evidence="3" id="KW-1185">Reference proteome</keyword>
<sequence length="676" mass="72467">MRYESWDVQLIGLPNTQGPSPEFRTECYLVQDRDSAYENEYPLVETFTPSLNPGTPFCIAARHWGPVQISEHTRALQQRLGRDPSYHIRIRIDGITVSAQTVPVAAITLPVVMENISRLLARHGNDDTLRFPAFYEALLKSSHHPADDNGRIKVIIDEGFVQLSNPNSFDRVLTVVGFSWHHVPQGMLRFKLVAWPNAATRGRPFPRRPQPIPPPTAGVVVPEFSQYHCHIPYQQGQLEPPANAPPAGAAPVPRWVANQTFGPGNQTGFDPMGSSQPPFQIRRSTDPAWEMSPVGIAGDTNQLDLDVLGLGDQANFGAAMPSLGQHTREDKSMPDAPDEFDQLFASSGEPMHLSGPSLNEDQSDTPPLTESTSVSTGPDINNIMPEFDAPNDLITPLSDPQYIFGSPTGQPIQPASTEPQHVLVDHHLVPLPASEVQPRKRNGQLRDNNNNDDNYTGPIGAGSPPVTFSPADSFNLGNGTPAQRANFSNNHNYPGPAHEASLAVVGGPRTVCPTEIFNLGNGAPAHQPIFYVPPALGLNSVVQAEGIPCPSFNFSGGDGSGATGPVSSNGRPRKSSTGGSNGRETSAAKSTASRARKAAGSKINKKAPSASPASTIVSPDKASRDPRPRKRSRTGTPLAAPTVAAVASDVVDTIQEESNDTLSLDEDFGVRLLVGQ</sequence>
<protein>
    <submittedName>
        <fullName evidence="2">Uncharacterized protein</fullName>
    </submittedName>
</protein>
<dbReference type="InParanoid" id="A0A507AZ68"/>
<accession>A0A507AZ68</accession>
<feature type="compositionally biased region" description="Polar residues" evidence="1">
    <location>
        <begin position="565"/>
        <end position="584"/>
    </location>
</feature>
<evidence type="ECO:0000256" key="1">
    <source>
        <dbReference type="SAM" id="MobiDB-lite"/>
    </source>
</evidence>
<reference evidence="2 3" key="1">
    <citation type="submission" date="2019-06" db="EMBL/GenBank/DDBJ databases">
        <title>Draft genome sequence of the filamentous fungus Phialemoniopsis curvata isolated from diesel fuel.</title>
        <authorList>
            <person name="Varaljay V.A."/>
            <person name="Lyon W.J."/>
            <person name="Crouch A.L."/>
            <person name="Drake C.E."/>
            <person name="Hollomon J.M."/>
            <person name="Nadeau L.J."/>
            <person name="Nunn H.S."/>
            <person name="Stevenson B.S."/>
            <person name="Bojanowski C.L."/>
            <person name="Crookes-Goodson W.J."/>
        </authorList>
    </citation>
    <scope>NUCLEOTIDE SEQUENCE [LARGE SCALE GENOMIC DNA]</scope>
    <source>
        <strain evidence="2 3">D216</strain>
    </source>
</reference>
<gene>
    <name evidence="2" type="ORF">E0L32_004120</name>
</gene>
<dbReference type="STRING" id="1093900.A0A507AZ68"/>
<dbReference type="AlphaFoldDB" id="A0A507AZ68"/>
<feature type="region of interest" description="Disordered" evidence="1">
    <location>
        <begin position="551"/>
        <end position="639"/>
    </location>
</feature>
<comment type="caution">
    <text evidence="2">The sequence shown here is derived from an EMBL/GenBank/DDBJ whole genome shotgun (WGS) entry which is preliminary data.</text>
</comment>
<dbReference type="OrthoDB" id="5417628at2759"/>
<dbReference type="RefSeq" id="XP_030997836.1">
    <property type="nucleotide sequence ID" value="XM_031138496.1"/>
</dbReference>
<feature type="region of interest" description="Disordered" evidence="1">
    <location>
        <begin position="432"/>
        <end position="493"/>
    </location>
</feature>
<dbReference type="GeneID" id="41971567"/>
<name>A0A507AZ68_9PEZI</name>
<feature type="region of interest" description="Disordered" evidence="1">
    <location>
        <begin position="324"/>
        <end position="392"/>
    </location>
</feature>
<feature type="compositionally biased region" description="Basic residues" evidence="1">
    <location>
        <begin position="594"/>
        <end position="605"/>
    </location>
</feature>
<evidence type="ECO:0000313" key="2">
    <source>
        <dbReference type="EMBL" id="TPX16125.1"/>
    </source>
</evidence>
<dbReference type="Proteomes" id="UP000319257">
    <property type="component" value="Unassembled WGS sequence"/>
</dbReference>
<organism evidence="2 3">
    <name type="scientific">Thyridium curvatum</name>
    <dbReference type="NCBI Taxonomy" id="1093900"/>
    <lineage>
        <taxon>Eukaryota</taxon>
        <taxon>Fungi</taxon>
        <taxon>Dikarya</taxon>
        <taxon>Ascomycota</taxon>
        <taxon>Pezizomycotina</taxon>
        <taxon>Sordariomycetes</taxon>
        <taxon>Sordariomycetidae</taxon>
        <taxon>Thyridiales</taxon>
        <taxon>Thyridiaceae</taxon>
        <taxon>Thyridium</taxon>
    </lineage>
</organism>
<evidence type="ECO:0000313" key="3">
    <source>
        <dbReference type="Proteomes" id="UP000319257"/>
    </source>
</evidence>
<feature type="compositionally biased region" description="Polar residues" evidence="1">
    <location>
        <begin position="356"/>
        <end position="379"/>
    </location>
</feature>
<feature type="region of interest" description="Disordered" evidence="1">
    <location>
        <begin position="259"/>
        <end position="283"/>
    </location>
</feature>
<feature type="compositionally biased region" description="Polar residues" evidence="1">
    <location>
        <begin position="470"/>
        <end position="492"/>
    </location>
</feature>
<proteinExistence type="predicted"/>
<feature type="compositionally biased region" description="Polar residues" evidence="1">
    <location>
        <begin position="445"/>
        <end position="454"/>
    </location>
</feature>
<feature type="compositionally biased region" description="Polar residues" evidence="1">
    <location>
        <begin position="259"/>
        <end position="278"/>
    </location>
</feature>